<evidence type="ECO:0000256" key="1">
    <source>
        <dbReference type="SAM" id="MobiDB-lite"/>
    </source>
</evidence>
<keyword evidence="2" id="KW-1133">Transmembrane helix</keyword>
<dbReference type="GO" id="GO:0043190">
    <property type="term" value="C:ATP-binding cassette (ABC) transporter complex"/>
    <property type="evidence" value="ECO:0007669"/>
    <property type="project" value="InterPro"/>
</dbReference>
<organism evidence="4 5">
    <name type="scientific">Isachenkonia alkalipeptolytica</name>
    <dbReference type="NCBI Taxonomy" id="2565777"/>
    <lineage>
        <taxon>Bacteria</taxon>
        <taxon>Bacillati</taxon>
        <taxon>Bacillota</taxon>
        <taxon>Clostridia</taxon>
        <taxon>Eubacteriales</taxon>
        <taxon>Clostridiaceae</taxon>
        <taxon>Isachenkonia</taxon>
    </lineage>
</organism>
<dbReference type="Gene3D" id="3.10.105.10">
    <property type="entry name" value="Dipeptide-binding Protein, Domain 3"/>
    <property type="match status" value="1"/>
</dbReference>
<dbReference type="PANTHER" id="PTHR30290">
    <property type="entry name" value="PERIPLASMIC BINDING COMPONENT OF ABC TRANSPORTER"/>
    <property type="match status" value="1"/>
</dbReference>
<dbReference type="Gene3D" id="3.90.76.10">
    <property type="entry name" value="Dipeptide-binding Protein, Domain 1"/>
    <property type="match status" value="1"/>
</dbReference>
<dbReference type="InterPro" id="IPR039424">
    <property type="entry name" value="SBP_5"/>
</dbReference>
<dbReference type="Pfam" id="PF00496">
    <property type="entry name" value="SBP_bac_5"/>
    <property type="match status" value="1"/>
</dbReference>
<gene>
    <name evidence="4" type="ORF">ISALK_12775</name>
</gene>
<protein>
    <recommendedName>
        <fullName evidence="3">Solute-binding protein family 5 domain-containing protein</fullName>
    </recommendedName>
</protein>
<keyword evidence="2" id="KW-0472">Membrane</keyword>
<proteinExistence type="predicted"/>
<sequence length="634" mass="72503">MQTILTLKIPLYIIKTTGRNCVRDFLACPVYGLQDMERETDPGKKRETRKKERKKEVGDMRFKKYGVIVLAIVMILTIGLAGCEDPEDLDDPTEINDENDDPVDENDEPTEGGTVTRGIWSSPAGTFHPQLYTDAYDAMTIDIVFDGLLSYDPFEEEYVPNLAEDFEMSDDNLTMKFTLRDDIYWHDGEPFTMDDVVHSYEFVADPDYTGVRFPNIQRIEGVEAYRDGEADEISGINVINDRELEITLQEVYAPALGDVGAFMLSPAHIWEDVDVGGAAERNDLLENPIGTGPFKMEEFARDEYVRLVKNEDYHRGSPLLDGITLEVTGQDTAQARLATGDLDFMDVSEMSQDQVAFFEDQGIVVEEVITDGYQHMIMNNRIEPFDDVNVRQGVAYTLDRAGFVEYILEGFGEVAHAPLAPFSWAYPDMTDLNTYGDGEDDDREEATENAIAKFEEAGWSYEDGTMYDENGDPVEFTLKYPTGNVPREESALIWQENFSEVGIDVELRSMDFDTLASNYVDERDFELALMGWSLVPDPNPYGIWHSDQDFPGGFNQPGFVDERNDELIEEGIRYIEEEERQPIYQEWGELMNEKVPGLPLYHMIEGRAYRPEFQGHQFHPFTDYHNVHEWYLDE</sequence>
<dbReference type="EMBL" id="SUMG01000022">
    <property type="protein sequence ID" value="NBG89365.1"/>
    <property type="molecule type" value="Genomic_DNA"/>
</dbReference>
<dbReference type="AlphaFoldDB" id="A0AA43XMD4"/>
<dbReference type="InterPro" id="IPR000914">
    <property type="entry name" value="SBP_5_dom"/>
</dbReference>
<evidence type="ECO:0000259" key="3">
    <source>
        <dbReference type="Pfam" id="PF00496"/>
    </source>
</evidence>
<keyword evidence="2" id="KW-0812">Transmembrane</keyword>
<feature type="region of interest" description="Disordered" evidence="1">
    <location>
        <begin position="86"/>
        <end position="119"/>
    </location>
</feature>
<feature type="compositionally biased region" description="Acidic residues" evidence="1">
    <location>
        <begin position="86"/>
        <end position="110"/>
    </location>
</feature>
<dbReference type="GO" id="GO:0042597">
    <property type="term" value="C:periplasmic space"/>
    <property type="evidence" value="ECO:0007669"/>
    <property type="project" value="UniProtKB-ARBA"/>
</dbReference>
<name>A0AA43XMD4_9CLOT</name>
<keyword evidence="5" id="KW-1185">Reference proteome</keyword>
<dbReference type="Proteomes" id="UP000449710">
    <property type="component" value="Unassembled WGS sequence"/>
</dbReference>
<dbReference type="SUPFAM" id="SSF53850">
    <property type="entry name" value="Periplasmic binding protein-like II"/>
    <property type="match status" value="1"/>
</dbReference>
<accession>A0AA43XMD4</accession>
<evidence type="ECO:0000313" key="5">
    <source>
        <dbReference type="Proteomes" id="UP000449710"/>
    </source>
</evidence>
<dbReference type="GO" id="GO:1904680">
    <property type="term" value="F:peptide transmembrane transporter activity"/>
    <property type="evidence" value="ECO:0007669"/>
    <property type="project" value="TreeGrafter"/>
</dbReference>
<feature type="transmembrane region" description="Helical" evidence="2">
    <location>
        <begin position="65"/>
        <end position="82"/>
    </location>
</feature>
<evidence type="ECO:0000256" key="2">
    <source>
        <dbReference type="SAM" id="Phobius"/>
    </source>
</evidence>
<dbReference type="Gene3D" id="3.40.190.10">
    <property type="entry name" value="Periplasmic binding protein-like II"/>
    <property type="match status" value="1"/>
</dbReference>
<evidence type="ECO:0000313" key="4">
    <source>
        <dbReference type="EMBL" id="NBG89365.1"/>
    </source>
</evidence>
<comment type="caution">
    <text evidence="4">The sequence shown here is derived from an EMBL/GenBank/DDBJ whole genome shotgun (WGS) entry which is preliminary data.</text>
</comment>
<dbReference type="GO" id="GO:0015833">
    <property type="term" value="P:peptide transport"/>
    <property type="evidence" value="ECO:0007669"/>
    <property type="project" value="TreeGrafter"/>
</dbReference>
<dbReference type="PIRSF" id="PIRSF002741">
    <property type="entry name" value="MppA"/>
    <property type="match status" value="1"/>
</dbReference>
<dbReference type="InterPro" id="IPR030678">
    <property type="entry name" value="Peptide/Ni-bd"/>
</dbReference>
<feature type="domain" description="Solute-binding protein family 5" evidence="3">
    <location>
        <begin position="157"/>
        <end position="545"/>
    </location>
</feature>
<reference evidence="4 5" key="1">
    <citation type="submission" date="2019-04" db="EMBL/GenBank/DDBJ databases">
        <title>Isachenkonia alkalipeptolytica gen. nov. sp. nov. a new anaerobic, alkiliphilic organothrophic bacterium capable to reduce synthesized ferrihydrite isolated from a soda lake.</title>
        <authorList>
            <person name="Toshchakov S.V."/>
            <person name="Zavarzina D.G."/>
            <person name="Zhilina T.N."/>
            <person name="Kostrikina N.A."/>
            <person name="Kublanov I.V."/>
        </authorList>
    </citation>
    <scope>NUCLEOTIDE SEQUENCE [LARGE SCALE GENOMIC DNA]</scope>
    <source>
        <strain evidence="4 5">Z-1701</strain>
    </source>
</reference>